<dbReference type="RefSeq" id="WP_008483698.1">
    <property type="nucleotide sequence ID" value="NZ_AMRI01000007.1"/>
</dbReference>
<name>K2JZF9_9GAMM</name>
<evidence type="ECO:0000313" key="6">
    <source>
        <dbReference type="EMBL" id="EKE75699.1"/>
    </source>
</evidence>
<evidence type="ECO:0000256" key="1">
    <source>
        <dbReference type="ARBA" id="ARBA00022898"/>
    </source>
</evidence>
<dbReference type="AlphaFoldDB" id="K2JZF9"/>
<dbReference type="FunFam" id="3.20.20.10:FF:000018">
    <property type="entry name" value="Pyridoxal phosphate homeostasis protein"/>
    <property type="match status" value="1"/>
</dbReference>
<gene>
    <name evidence="6" type="ORF">B3C1_06453</name>
</gene>
<organism evidence="6 7">
    <name type="scientific">Gallaecimonas xiamenensis 3-C-1</name>
    <dbReference type="NCBI Taxonomy" id="745411"/>
    <lineage>
        <taxon>Bacteria</taxon>
        <taxon>Pseudomonadati</taxon>
        <taxon>Pseudomonadota</taxon>
        <taxon>Gammaproteobacteria</taxon>
        <taxon>Enterobacterales</taxon>
        <taxon>Gallaecimonadaceae</taxon>
        <taxon>Gallaecimonas</taxon>
    </lineage>
</organism>
<evidence type="ECO:0000256" key="3">
    <source>
        <dbReference type="PIRSR" id="PIRSR004848-1"/>
    </source>
</evidence>
<dbReference type="PIRSF" id="PIRSF004848">
    <property type="entry name" value="YBL036c_PLPDEIII"/>
    <property type="match status" value="1"/>
</dbReference>
<keyword evidence="7" id="KW-1185">Reference proteome</keyword>
<proteinExistence type="inferred from homology"/>
<keyword evidence="1 2" id="KW-0663">Pyridoxal phosphate</keyword>
<dbReference type="HAMAP" id="MF_02087">
    <property type="entry name" value="PLP_homeostasis"/>
    <property type="match status" value="1"/>
</dbReference>
<dbReference type="PANTHER" id="PTHR10146">
    <property type="entry name" value="PROLINE SYNTHETASE CO-TRANSCRIBED BACTERIAL HOMOLOG PROTEIN"/>
    <property type="match status" value="1"/>
</dbReference>
<reference evidence="6 7" key="1">
    <citation type="journal article" date="2012" name="J. Bacteriol.">
        <title>Genome Sequence of Gallaecimonas xiamenensis Type Strain 3-C-1.</title>
        <authorList>
            <person name="Lai Q."/>
            <person name="Wang L."/>
            <person name="Wang W."/>
            <person name="Shao Z."/>
        </authorList>
    </citation>
    <scope>NUCLEOTIDE SEQUENCE [LARGE SCALE GENOMIC DNA]</scope>
    <source>
        <strain evidence="6 7">3-C-1</strain>
    </source>
</reference>
<dbReference type="Proteomes" id="UP000006755">
    <property type="component" value="Unassembled WGS sequence"/>
</dbReference>
<feature type="domain" description="Alanine racemase N-terminal" evidence="5">
    <location>
        <begin position="30"/>
        <end position="224"/>
    </location>
</feature>
<dbReference type="InterPro" id="IPR001608">
    <property type="entry name" value="Ala_racemase_N"/>
</dbReference>
<evidence type="ECO:0000313" key="7">
    <source>
        <dbReference type="Proteomes" id="UP000006755"/>
    </source>
</evidence>
<accession>K2JZF9</accession>
<comment type="cofactor">
    <cofactor evidence="3">
        <name>pyridoxal 5'-phosphate</name>
        <dbReference type="ChEBI" id="CHEBI:597326"/>
    </cofactor>
</comment>
<dbReference type="Gene3D" id="3.20.20.10">
    <property type="entry name" value="Alanine racemase"/>
    <property type="match status" value="1"/>
</dbReference>
<feature type="modified residue" description="N6-(pyridoxal phosphate)lysine" evidence="2 3">
    <location>
        <position position="36"/>
    </location>
</feature>
<dbReference type="eggNOG" id="COG0325">
    <property type="taxonomic scope" value="Bacteria"/>
</dbReference>
<evidence type="ECO:0000256" key="4">
    <source>
        <dbReference type="RuleBase" id="RU004514"/>
    </source>
</evidence>
<dbReference type="PATRIC" id="fig|745411.4.peg.1281"/>
<dbReference type="SUPFAM" id="SSF51419">
    <property type="entry name" value="PLP-binding barrel"/>
    <property type="match status" value="1"/>
</dbReference>
<comment type="caution">
    <text evidence="6">The sequence shown here is derived from an EMBL/GenBank/DDBJ whole genome shotgun (WGS) entry which is preliminary data.</text>
</comment>
<dbReference type="Pfam" id="PF01168">
    <property type="entry name" value="Ala_racemase_N"/>
    <property type="match status" value="1"/>
</dbReference>
<dbReference type="InterPro" id="IPR029066">
    <property type="entry name" value="PLP-binding_barrel"/>
</dbReference>
<comment type="similarity">
    <text evidence="2 4">Belongs to the pyridoxal phosphate-binding protein YggS/PROSC family.</text>
</comment>
<evidence type="ECO:0000256" key="2">
    <source>
        <dbReference type="HAMAP-Rule" id="MF_02087"/>
    </source>
</evidence>
<dbReference type="STRING" id="745411.B3C1_06453"/>
<dbReference type="PANTHER" id="PTHR10146:SF14">
    <property type="entry name" value="PYRIDOXAL PHOSPHATE HOMEOSTASIS PROTEIN"/>
    <property type="match status" value="1"/>
</dbReference>
<dbReference type="InterPro" id="IPR011078">
    <property type="entry name" value="PyrdxlP_homeostasis"/>
</dbReference>
<protein>
    <recommendedName>
        <fullName evidence="2">Pyridoxal phosphate homeostasis protein</fullName>
        <shortName evidence="2">PLP homeostasis protein</shortName>
    </recommendedName>
</protein>
<dbReference type="OrthoDB" id="9804072at2"/>
<dbReference type="EMBL" id="AMRI01000007">
    <property type="protein sequence ID" value="EKE75699.1"/>
    <property type="molecule type" value="Genomic_DNA"/>
</dbReference>
<comment type="function">
    <text evidence="2">Pyridoxal 5'-phosphate (PLP)-binding protein, which is involved in PLP homeostasis.</text>
</comment>
<dbReference type="NCBIfam" id="TIGR00044">
    <property type="entry name" value="YggS family pyridoxal phosphate-dependent enzyme"/>
    <property type="match status" value="1"/>
</dbReference>
<evidence type="ECO:0000259" key="5">
    <source>
        <dbReference type="Pfam" id="PF01168"/>
    </source>
</evidence>
<comment type="subunit">
    <text evidence="2">Monomer.</text>
</comment>
<sequence length="226" mass="24127">MTTIAERLGAAAGRIAKAAQVAGRDPDSITLLAVSKRKPLEDVVAALAQGQQAFGENYVQEGVEKIQALAQQQPGAQVQWHLIGPLQSNKTAQVAQYFDWVQSIDRAKIAKRLSEQRPGHLKPIQICIQVNISGEESKSGVTPDAVLALAADIAGLPNVRLRGLMAIGSGAQQEFHSMKALFDQLKDSFPQVDTLSMGMSDDLEAAIMEGATLVRLGTAIFGARTN</sequence>
<dbReference type="CDD" id="cd06824">
    <property type="entry name" value="PLPDE_III_Yggs_like"/>
    <property type="match status" value="1"/>
</dbReference>
<dbReference type="GO" id="GO:0030170">
    <property type="term" value="F:pyridoxal phosphate binding"/>
    <property type="evidence" value="ECO:0007669"/>
    <property type="project" value="UniProtKB-UniRule"/>
</dbReference>